<name>A0A5Y6RWF1_CAMCO</name>
<reference evidence="1 2" key="1">
    <citation type="submission" date="2019-01" db="EMBL/GenBank/DDBJ databases">
        <authorList>
            <consortium name="PulseNet: The National Subtyping Network for Foodborne Disease Surveillance"/>
            <person name="Tarr C.L."/>
            <person name="Trees E."/>
            <person name="Katz L.S."/>
            <person name="Carleton-Romer H.A."/>
            <person name="Stroika S."/>
            <person name="Kucerova Z."/>
            <person name="Roache K.F."/>
            <person name="Sabol A.L."/>
            <person name="Besser J."/>
            <person name="Gerner-Smidt P."/>
        </authorList>
    </citation>
    <scope>NUCLEOTIDE SEQUENCE [LARGE SCALE GENOMIC DNA]</scope>
    <source>
        <strain evidence="1 2">PNUSAC007828</strain>
    </source>
</reference>
<gene>
    <name evidence="1" type="ORF">ES716_07450</name>
</gene>
<dbReference type="EMBL" id="AABKAB010000015">
    <property type="protein sequence ID" value="EAH8157749.1"/>
    <property type="molecule type" value="Genomic_DNA"/>
</dbReference>
<dbReference type="InterPro" id="IPR025272">
    <property type="entry name" value="SocA_Panacea"/>
</dbReference>
<comment type="caution">
    <text evidence="1">The sequence shown here is derived from an EMBL/GenBank/DDBJ whole genome shotgun (WGS) entry which is preliminary data.</text>
</comment>
<sequence>MHNNKFIIIYNYLFLRCILMKAIDVAKYLITINEQKNKDENNSLSKLKLQKLLYYSQGYYSALYDKPLFNEEIRAWEHGPVVKEVYDYFKNLGDNAISANKENTLSEQELANLSLEEKETISEVYELMGQYSAWKLREKTHNESPWLETYDEKYKTDEQKNIISKEKIKKYFKNYIEEDEEI</sequence>
<evidence type="ECO:0000313" key="2">
    <source>
        <dbReference type="Proteomes" id="UP000576616"/>
    </source>
</evidence>
<dbReference type="AlphaFoldDB" id="A0A5Y6RWF1"/>
<dbReference type="Proteomes" id="UP000576616">
    <property type="component" value="Unassembled WGS sequence"/>
</dbReference>
<protein>
    <submittedName>
        <fullName evidence="1">DUF4065 domain-containing protein</fullName>
    </submittedName>
</protein>
<accession>A0A5Y6RWF1</accession>
<proteinExistence type="predicted"/>
<organism evidence="1 2">
    <name type="scientific">Campylobacter coli</name>
    <dbReference type="NCBI Taxonomy" id="195"/>
    <lineage>
        <taxon>Bacteria</taxon>
        <taxon>Pseudomonadati</taxon>
        <taxon>Campylobacterota</taxon>
        <taxon>Epsilonproteobacteria</taxon>
        <taxon>Campylobacterales</taxon>
        <taxon>Campylobacteraceae</taxon>
        <taxon>Campylobacter</taxon>
    </lineage>
</organism>
<dbReference type="Pfam" id="PF13274">
    <property type="entry name" value="SocA_Panacea"/>
    <property type="match status" value="1"/>
</dbReference>
<evidence type="ECO:0000313" key="1">
    <source>
        <dbReference type="EMBL" id="EAH8157749.1"/>
    </source>
</evidence>